<organism evidence="2">
    <name type="scientific">Tetraselmis virus 1</name>
    <dbReference type="NCBI Taxonomy" id="2060617"/>
    <lineage>
        <taxon>Viruses</taxon>
        <taxon>Varidnaviria</taxon>
        <taxon>Bamfordvirae</taxon>
        <taxon>Nucleocytoviricota</taxon>
        <taxon>Megaviricetes</taxon>
        <taxon>Imitervirales</taxon>
        <taxon>Allomimiviridae</taxon>
        <taxon>Oceanusvirus</taxon>
        <taxon>Oceanusvirus kaneohense</taxon>
    </lineage>
</organism>
<accession>A0A2P0VNQ8</accession>
<proteinExistence type="predicted"/>
<gene>
    <name evidence="2" type="ORF">TetV_464</name>
</gene>
<evidence type="ECO:0000313" key="3">
    <source>
        <dbReference type="Proteomes" id="UP000244773"/>
    </source>
</evidence>
<evidence type="ECO:0000313" key="2">
    <source>
        <dbReference type="EMBL" id="AUF82546.1"/>
    </source>
</evidence>
<sequence length="117" mass="13206">MLPLTDIKDTFPTLHQKNVPIPPQQKNNGWWSPSCEPSPLDSQSEYVSPTWSGQADNLIKNGAMPETSYQYPAGGIRPGNNEPAFFNRFVQSKDGHTMYQPYQKTAPFDPKPFSFDN</sequence>
<reference evidence="2" key="1">
    <citation type="journal article" date="2018" name="Virology">
        <title>A giant virus infecting green algae encodes key fermentation genes.</title>
        <authorList>
            <person name="Schvarcz C.R."/>
            <person name="Steward G.F."/>
        </authorList>
    </citation>
    <scope>NUCLEOTIDE SEQUENCE [LARGE SCALE GENOMIC DNA]</scope>
</reference>
<name>A0A2P0VNQ8_9VIRU</name>
<protein>
    <submittedName>
        <fullName evidence="2">Uncharacterized protein</fullName>
    </submittedName>
</protein>
<evidence type="ECO:0000256" key="1">
    <source>
        <dbReference type="SAM" id="MobiDB-lite"/>
    </source>
</evidence>
<feature type="region of interest" description="Disordered" evidence="1">
    <location>
        <begin position="1"/>
        <end position="53"/>
    </location>
</feature>
<dbReference type="Proteomes" id="UP000244773">
    <property type="component" value="Segment"/>
</dbReference>
<feature type="compositionally biased region" description="Polar residues" evidence="1">
    <location>
        <begin position="40"/>
        <end position="53"/>
    </location>
</feature>
<dbReference type="EMBL" id="KY322437">
    <property type="protein sequence ID" value="AUF82546.1"/>
    <property type="molecule type" value="Genomic_DNA"/>
</dbReference>
<keyword evidence="3" id="KW-1185">Reference proteome</keyword>